<keyword evidence="1" id="KW-1133">Transmembrane helix</keyword>
<feature type="transmembrane region" description="Helical" evidence="1">
    <location>
        <begin position="64"/>
        <end position="92"/>
    </location>
</feature>
<dbReference type="AlphaFoldDB" id="G7LIQ9"/>
<organism evidence="2 4">
    <name type="scientific">Medicago truncatula</name>
    <name type="common">Barrel medic</name>
    <name type="synonym">Medicago tribuloides</name>
    <dbReference type="NCBI Taxonomy" id="3880"/>
    <lineage>
        <taxon>Eukaryota</taxon>
        <taxon>Viridiplantae</taxon>
        <taxon>Streptophyta</taxon>
        <taxon>Embryophyta</taxon>
        <taxon>Tracheophyta</taxon>
        <taxon>Spermatophyta</taxon>
        <taxon>Magnoliopsida</taxon>
        <taxon>eudicotyledons</taxon>
        <taxon>Gunneridae</taxon>
        <taxon>Pentapetalae</taxon>
        <taxon>rosids</taxon>
        <taxon>fabids</taxon>
        <taxon>Fabales</taxon>
        <taxon>Fabaceae</taxon>
        <taxon>Papilionoideae</taxon>
        <taxon>50 kb inversion clade</taxon>
        <taxon>NPAAA clade</taxon>
        <taxon>Hologalegina</taxon>
        <taxon>IRL clade</taxon>
        <taxon>Trifolieae</taxon>
        <taxon>Medicago</taxon>
    </lineage>
</organism>
<proteinExistence type="predicted"/>
<accession>G7LIQ9</accession>
<evidence type="ECO:0000256" key="1">
    <source>
        <dbReference type="SAM" id="Phobius"/>
    </source>
</evidence>
<dbReference type="Proteomes" id="UP000002051">
    <property type="component" value="Chromosome 8"/>
</dbReference>
<evidence type="ECO:0000313" key="2">
    <source>
        <dbReference type="EMBL" id="AET04227.1"/>
    </source>
</evidence>
<keyword evidence="4" id="KW-1185">Reference proteome</keyword>
<protein>
    <submittedName>
        <fullName evidence="2">Transmembrane protein, putative</fullName>
    </submittedName>
</protein>
<dbReference type="EnsemblPlants" id="AET04227">
    <property type="protein sequence ID" value="AET04227"/>
    <property type="gene ID" value="MTR_8g086140"/>
</dbReference>
<keyword evidence="1 2" id="KW-0812">Transmembrane</keyword>
<keyword evidence="1" id="KW-0472">Membrane</keyword>
<reference evidence="2 4" key="2">
    <citation type="journal article" date="2014" name="BMC Genomics">
        <title>An improved genome release (version Mt4.0) for the model legume Medicago truncatula.</title>
        <authorList>
            <person name="Tang H."/>
            <person name="Krishnakumar V."/>
            <person name="Bidwell S."/>
            <person name="Rosen B."/>
            <person name="Chan A."/>
            <person name="Zhou S."/>
            <person name="Gentzbittel L."/>
            <person name="Childs K.L."/>
            <person name="Yandell M."/>
            <person name="Gundlach H."/>
            <person name="Mayer K.F."/>
            <person name="Schwartz D.C."/>
            <person name="Town C.D."/>
        </authorList>
    </citation>
    <scope>GENOME REANNOTATION</scope>
    <source>
        <strain evidence="3 4">cv. Jemalong A17</strain>
    </source>
</reference>
<dbReference type="HOGENOM" id="CLU_2200911_0_0_1"/>
<reference evidence="3" key="3">
    <citation type="submission" date="2015-04" db="UniProtKB">
        <authorList>
            <consortium name="EnsemblPlants"/>
        </authorList>
    </citation>
    <scope>IDENTIFICATION</scope>
    <source>
        <strain evidence="3">cv. Jemalong A17</strain>
    </source>
</reference>
<dbReference type="EMBL" id="CM001224">
    <property type="protein sequence ID" value="AET04227.1"/>
    <property type="molecule type" value="Genomic_DNA"/>
</dbReference>
<evidence type="ECO:0000313" key="4">
    <source>
        <dbReference type="Proteomes" id="UP000002051"/>
    </source>
</evidence>
<reference evidence="2 4" key="1">
    <citation type="journal article" date="2011" name="Nature">
        <title>The Medicago genome provides insight into the evolution of rhizobial symbioses.</title>
        <authorList>
            <person name="Young N.D."/>
            <person name="Debelle F."/>
            <person name="Oldroyd G.E."/>
            <person name="Geurts R."/>
            <person name="Cannon S.B."/>
            <person name="Udvardi M.K."/>
            <person name="Benedito V.A."/>
            <person name="Mayer K.F."/>
            <person name="Gouzy J."/>
            <person name="Schoof H."/>
            <person name="Van de Peer Y."/>
            <person name="Proost S."/>
            <person name="Cook D.R."/>
            <person name="Meyers B.C."/>
            <person name="Spannagl M."/>
            <person name="Cheung F."/>
            <person name="De Mita S."/>
            <person name="Krishnakumar V."/>
            <person name="Gundlach H."/>
            <person name="Zhou S."/>
            <person name="Mudge J."/>
            <person name="Bharti A.K."/>
            <person name="Murray J.D."/>
            <person name="Naoumkina M.A."/>
            <person name="Rosen B."/>
            <person name="Silverstein K.A."/>
            <person name="Tang H."/>
            <person name="Rombauts S."/>
            <person name="Zhao P.X."/>
            <person name="Zhou P."/>
            <person name="Barbe V."/>
            <person name="Bardou P."/>
            <person name="Bechner M."/>
            <person name="Bellec A."/>
            <person name="Berger A."/>
            <person name="Berges H."/>
            <person name="Bidwell S."/>
            <person name="Bisseling T."/>
            <person name="Choisne N."/>
            <person name="Couloux A."/>
            <person name="Denny R."/>
            <person name="Deshpande S."/>
            <person name="Dai X."/>
            <person name="Doyle J.J."/>
            <person name="Dudez A.M."/>
            <person name="Farmer A.D."/>
            <person name="Fouteau S."/>
            <person name="Franken C."/>
            <person name="Gibelin C."/>
            <person name="Gish J."/>
            <person name="Goldstein S."/>
            <person name="Gonzalez A.J."/>
            <person name="Green P.J."/>
            <person name="Hallab A."/>
            <person name="Hartog M."/>
            <person name="Hua A."/>
            <person name="Humphray S.J."/>
            <person name="Jeong D.H."/>
            <person name="Jing Y."/>
            <person name="Jocker A."/>
            <person name="Kenton S.M."/>
            <person name="Kim D.J."/>
            <person name="Klee K."/>
            <person name="Lai H."/>
            <person name="Lang C."/>
            <person name="Lin S."/>
            <person name="Macmil S.L."/>
            <person name="Magdelenat G."/>
            <person name="Matthews L."/>
            <person name="McCorrison J."/>
            <person name="Monaghan E.L."/>
            <person name="Mun J.H."/>
            <person name="Najar F.Z."/>
            <person name="Nicholson C."/>
            <person name="Noirot C."/>
            <person name="O'Bleness M."/>
            <person name="Paule C.R."/>
            <person name="Poulain J."/>
            <person name="Prion F."/>
            <person name="Qin B."/>
            <person name="Qu C."/>
            <person name="Retzel E.F."/>
            <person name="Riddle C."/>
            <person name="Sallet E."/>
            <person name="Samain S."/>
            <person name="Samson N."/>
            <person name="Sanders I."/>
            <person name="Saurat O."/>
            <person name="Scarpelli C."/>
            <person name="Schiex T."/>
            <person name="Segurens B."/>
            <person name="Severin A.J."/>
            <person name="Sherrier D.J."/>
            <person name="Shi R."/>
            <person name="Sims S."/>
            <person name="Singer S.R."/>
            <person name="Sinharoy S."/>
            <person name="Sterck L."/>
            <person name="Viollet A."/>
            <person name="Wang B.B."/>
            <person name="Wang K."/>
            <person name="Wang M."/>
            <person name="Wang X."/>
            <person name="Warfsmann J."/>
            <person name="Weissenbach J."/>
            <person name="White D.D."/>
            <person name="White J.D."/>
            <person name="Wiley G.B."/>
            <person name="Wincker P."/>
            <person name="Xing Y."/>
            <person name="Yang L."/>
            <person name="Yao Z."/>
            <person name="Ying F."/>
            <person name="Zhai J."/>
            <person name="Zhou L."/>
            <person name="Zuber A."/>
            <person name="Denarie J."/>
            <person name="Dixon R.A."/>
            <person name="May G.D."/>
            <person name="Schwartz D.C."/>
            <person name="Rogers J."/>
            <person name="Quetier F."/>
            <person name="Town C.D."/>
            <person name="Roe B.A."/>
        </authorList>
    </citation>
    <scope>NUCLEOTIDE SEQUENCE [LARGE SCALE GENOMIC DNA]</scope>
    <source>
        <strain evidence="2">A17</strain>
        <strain evidence="3 4">cv. Jemalong A17</strain>
    </source>
</reference>
<name>G7LIQ9_MEDTR</name>
<evidence type="ECO:0000313" key="3">
    <source>
        <dbReference type="EnsemblPlants" id="AET04227"/>
    </source>
</evidence>
<dbReference type="PaxDb" id="3880-AET04227"/>
<gene>
    <name evidence="2" type="ordered locus">MTR_8g086140</name>
</gene>
<sequence length="108" mass="12102">MFFRTLAEANKVSKDGAISVYVCSEAACSFSSEYVMTHIQKMKPRAEGKYPYDFIDCVNKVFKAIYGLLVLLFTMLFVSFVYGGGFCMVLYYRSTPGARTPTVICPPC</sequence>